<dbReference type="OrthoDB" id="8368662at2"/>
<dbReference type="GO" id="GO:0003677">
    <property type="term" value="F:DNA binding"/>
    <property type="evidence" value="ECO:0007669"/>
    <property type="project" value="InterPro"/>
</dbReference>
<accession>A0A1M7M829</accession>
<dbReference type="EMBL" id="FRCX01000003">
    <property type="protein sequence ID" value="SHM86839.1"/>
    <property type="molecule type" value="Genomic_DNA"/>
</dbReference>
<dbReference type="STRING" id="551987.SAMN05192549_10361"/>
<evidence type="ECO:0000313" key="4">
    <source>
        <dbReference type="Proteomes" id="UP000184339"/>
    </source>
</evidence>
<dbReference type="Proteomes" id="UP000184339">
    <property type="component" value="Unassembled WGS sequence"/>
</dbReference>
<dbReference type="SUPFAM" id="SSF56349">
    <property type="entry name" value="DNA breaking-rejoining enzymes"/>
    <property type="match status" value="1"/>
</dbReference>
<evidence type="ECO:0000256" key="1">
    <source>
        <dbReference type="ARBA" id="ARBA00023172"/>
    </source>
</evidence>
<keyword evidence="4" id="KW-1185">Reference proteome</keyword>
<dbReference type="InterPro" id="IPR002104">
    <property type="entry name" value="Integrase_catalytic"/>
</dbReference>
<dbReference type="InterPro" id="IPR013762">
    <property type="entry name" value="Integrase-like_cat_sf"/>
</dbReference>
<evidence type="ECO:0000313" key="3">
    <source>
        <dbReference type="EMBL" id="SHM86839.1"/>
    </source>
</evidence>
<name>A0A1M7M829_9BURK</name>
<dbReference type="AlphaFoldDB" id="A0A1M7M829"/>
<dbReference type="Gene3D" id="1.10.443.10">
    <property type="entry name" value="Intergrase catalytic core"/>
    <property type="match status" value="1"/>
</dbReference>
<dbReference type="InterPro" id="IPR048120">
    <property type="entry name" value="Integrase-like"/>
</dbReference>
<reference evidence="4" key="1">
    <citation type="submission" date="2016-11" db="EMBL/GenBank/DDBJ databases">
        <authorList>
            <person name="Varghese N."/>
            <person name="Submissions S."/>
        </authorList>
    </citation>
    <scope>NUCLEOTIDE SEQUENCE [LARGE SCALE GENOMIC DNA]</scope>
    <source>
        <strain evidence="4">Sac-22</strain>
    </source>
</reference>
<keyword evidence="1" id="KW-0233">DNA recombination</keyword>
<dbReference type="InterPro" id="IPR011010">
    <property type="entry name" value="DNA_brk_join_enz"/>
</dbReference>
<dbReference type="GO" id="GO:0015074">
    <property type="term" value="P:DNA integration"/>
    <property type="evidence" value="ECO:0007669"/>
    <property type="project" value="InterPro"/>
</dbReference>
<evidence type="ECO:0000259" key="2">
    <source>
        <dbReference type="Pfam" id="PF00589"/>
    </source>
</evidence>
<sequence>MESKENAVDQFIFDRATQSLPKIAKTRSGIEFDPNTSLWAFRDGSSNISVNFQLLPDVALTVLIGLKKTLIWYFENRAAETAIRHFEGFLAITRFLTANRPPPIRCVMRDDISDFKMSSDKAAYLLSVNRGFLKRWCKLGAPGLDKEIESYLTGLTLKQSPVGVAVATLDPNNGPLTDLEFEAIQSALNAAYARNKISTEKILLCYLLMSLGVRPTQLASLKCCDLILPLTADGDYILRVPRAKQSGHLYRGEFKERKLVVQLGKPLAAYVDTIRIKFVGLLADPAQAPLFPQWKHLESANCEGLEFHQTSSVLSQRVMTVINSLRVPSERLDGKPMTVSPLRFRRTFATRAAEEGWPILVLAELMDHSDTRHVKVYVGLTTRIRAAFSRKIAMDMAPLAMAFGGKIIDGENGATRPGPASRIIDLRVDQSGQSMGSCGSHAHCGFARPIACYGGCHDFEPWLNGPHEVALQYMLARREHLMATADPRIAAINDRAILGCAQVILRCRQIMDGAGE</sequence>
<proteinExistence type="predicted"/>
<dbReference type="Pfam" id="PF00589">
    <property type="entry name" value="Phage_integrase"/>
    <property type="match status" value="1"/>
</dbReference>
<organism evidence="3 4">
    <name type="scientific">Duganella sacchari</name>
    <dbReference type="NCBI Taxonomy" id="551987"/>
    <lineage>
        <taxon>Bacteria</taxon>
        <taxon>Pseudomonadati</taxon>
        <taxon>Pseudomonadota</taxon>
        <taxon>Betaproteobacteria</taxon>
        <taxon>Burkholderiales</taxon>
        <taxon>Oxalobacteraceae</taxon>
        <taxon>Telluria group</taxon>
        <taxon>Duganella</taxon>
    </lineage>
</organism>
<dbReference type="GO" id="GO:0006310">
    <property type="term" value="P:DNA recombination"/>
    <property type="evidence" value="ECO:0007669"/>
    <property type="project" value="UniProtKB-KW"/>
</dbReference>
<dbReference type="NCBIfam" id="NF041502">
    <property type="entry name" value="integrase_1"/>
    <property type="match status" value="1"/>
</dbReference>
<protein>
    <submittedName>
        <fullName evidence="3">Phage integrase family protein</fullName>
    </submittedName>
</protein>
<gene>
    <name evidence="3" type="ORF">SAMN05192549_10361</name>
</gene>
<dbReference type="CDD" id="cd00397">
    <property type="entry name" value="DNA_BRE_C"/>
    <property type="match status" value="1"/>
</dbReference>
<dbReference type="RefSeq" id="WP_139260398.1">
    <property type="nucleotide sequence ID" value="NZ_FRCX01000003.1"/>
</dbReference>
<feature type="domain" description="Tyr recombinase" evidence="2">
    <location>
        <begin position="195"/>
        <end position="380"/>
    </location>
</feature>